<dbReference type="Pfam" id="PF10134">
    <property type="entry name" value="RPA"/>
    <property type="match status" value="1"/>
</dbReference>
<name>A0AAU7UHG6_9DEIO</name>
<evidence type="ECO:0000313" key="1">
    <source>
        <dbReference type="EMBL" id="XBV87510.1"/>
    </source>
</evidence>
<dbReference type="InterPro" id="IPR018777">
    <property type="entry name" value="Replication_initiator_prot_A"/>
</dbReference>
<proteinExistence type="predicted"/>
<reference evidence="1" key="1">
    <citation type="submission" date="2024-06" db="EMBL/GenBank/DDBJ databases">
        <title>Draft Genome Sequence of Deinococcus sonorensis Type Strain KR-87, a Biofilm Producing Representative of the Genus Deinococcus.</title>
        <authorList>
            <person name="Boren L.S."/>
            <person name="Grosso R.A."/>
            <person name="Hugenberg-Cox A.N."/>
            <person name="Hill J.T.E."/>
            <person name="Albert C.M."/>
            <person name="Tuohy J.M."/>
        </authorList>
    </citation>
    <scope>NUCLEOTIDE SEQUENCE</scope>
    <source>
        <strain evidence="1">KR-87</strain>
        <plasmid evidence="1">pDson02</plasmid>
    </source>
</reference>
<keyword evidence="1" id="KW-0614">Plasmid</keyword>
<accession>A0AAU7UHG6</accession>
<sequence length="472" mass="53318">MRRSASPPPPSSAPRALERFDEANVARLGLISIQERIPDGHNSWSVEFTVEGRPARLSCDALPKHGGVPHGLDNDVSLALITLFMEDGSPQDGTFSTSAYQILTVIGLDTSGHYYRALKESLDRLTTATYTASEAWRKPDGRWTTVKFRYIDRLEYTSDDDRLSLTGGSILRITLAREIVHSIRAQHIKPLDLTFLTSLQRPLTRALYRLLDAQRRQPESLTVLSIDTNIIEWAKACKIVDLKPAKIKRTLDGAHEELLQRGYLRQVSYTGRGTKQVISYQFAHEVTSIPDPELVGQLTAFGVTPGMARSLAQQYPEERLLERIERFRGMVARGYSPRSRAAMLVDVIRDEEGKYADPEGFVTADQRQRSEQQRLQSERLLQQRLDEEDERRSEQYAALTPQARAEQALKTVSLMLGRRLTVSMLAALRDLVLRGELDGADLVKRTTRAAMDLKLEDLSAELTELVRSRYDL</sequence>
<geneLocation type="plasmid" evidence="1">
    <name>pDson02</name>
</geneLocation>
<dbReference type="EMBL" id="CP158300">
    <property type="protein sequence ID" value="XBV87510.1"/>
    <property type="molecule type" value="Genomic_DNA"/>
</dbReference>
<protein>
    <submittedName>
        <fullName evidence="1">Replication initiator protein A</fullName>
    </submittedName>
</protein>
<dbReference type="RefSeq" id="WP_350245659.1">
    <property type="nucleotide sequence ID" value="NZ_CP158300.1"/>
</dbReference>
<dbReference type="AlphaFoldDB" id="A0AAU7UHG6"/>
<gene>
    <name evidence="1" type="ORF">ABOD76_20905</name>
</gene>
<dbReference type="KEGG" id="dsc:ABOD76_20905"/>
<organism evidence="1">
    <name type="scientific">Deinococcus sonorensis KR-87</name>
    <dbReference type="NCBI Taxonomy" id="694439"/>
    <lineage>
        <taxon>Bacteria</taxon>
        <taxon>Thermotogati</taxon>
        <taxon>Deinococcota</taxon>
        <taxon>Deinococci</taxon>
        <taxon>Deinococcales</taxon>
        <taxon>Deinococcaceae</taxon>
        <taxon>Deinococcus</taxon>
    </lineage>
</organism>